<dbReference type="OrthoDB" id="408323at2759"/>
<proteinExistence type="predicted"/>
<sequence>MKVLARGKIREAPSPMTWVAGLLSLQQEGGWDHAVVIQQWNEQASKAERLVGGRFMTVKNILELEPSVRSVLQDAINQCGSPYSDDSLSTKKLVLGFVFRGARVTKQSNWWKYGQVTNESTTLALKYTNACYFRMPRNLRTKPTKTVLEARSEFCALAVALRDMAAGQVANIEPFLNKRWLSRLENGDVGLEVEQGLKQLIDEFAGNLPGKGTLGDSAAASGCNLDRAQLEVDLKTYELLKQEIEFDMQAFTVYLANSASHKSAVAHQQNLWQLDEARAAADAFLDQHVTLAARKGDQSISWLQQSFFIAAAFKVTAFIWEQSKDGQDPGMVGVTAYLESQQSRMKRCQMDRVADHQGAIFKFLQHSLADVNNVAVLLNPLFSYKKNGRYAEEHAVLQRIAMTGVQMDRLLHWCIVAQDDREDRPLSYPGHLLTSVATDTLPAGEFLWRKSTLFKRSRTPEAKQLGGREMISVEEVGETSMPASPSIQLSGTVKGAQKWAQVGPDAATKLLQSLVASRFEVCDGVMFGLCLLRCQDGMDLPGKMGLDIIDLFPFVGNFLEAFVNLQQGSRNTLHYICFLPNMETHEWMQTYYREMLADRFMEGKLSPEKPPAEHLVAAPVPATLKKLIVVKVMKKRASDSQISNVVPKKLRLDLSTQGKMYLVNPNEKEKVSVTAGTIATGFGKGKWLQEKAKEVELDVQTDVGFVVTEMGQWIILDNSYTTVENALHSKVEKRIQYHKMQDVPGQPGSYKEHKVFFRPDKAQLTGKMTQVNSALLSEVSSWNSSVTKQCWVMQHSINGLGPVRPVIVFPHDFEVPASKCMELIPGWMPEGSSAIL</sequence>
<reference evidence="1" key="1">
    <citation type="submission" date="2021-02" db="EMBL/GenBank/DDBJ databases">
        <authorList>
            <person name="Dougan E. K."/>
            <person name="Rhodes N."/>
            <person name="Thang M."/>
            <person name="Chan C."/>
        </authorList>
    </citation>
    <scope>NUCLEOTIDE SEQUENCE</scope>
</reference>
<dbReference type="EMBL" id="CAJNJA010032159">
    <property type="protein sequence ID" value="CAE7664285.1"/>
    <property type="molecule type" value="Genomic_DNA"/>
</dbReference>
<organism evidence="1 2">
    <name type="scientific">Symbiodinium necroappetens</name>
    <dbReference type="NCBI Taxonomy" id="1628268"/>
    <lineage>
        <taxon>Eukaryota</taxon>
        <taxon>Sar</taxon>
        <taxon>Alveolata</taxon>
        <taxon>Dinophyceae</taxon>
        <taxon>Suessiales</taxon>
        <taxon>Symbiodiniaceae</taxon>
        <taxon>Symbiodinium</taxon>
    </lineage>
</organism>
<name>A0A812VZ89_9DINO</name>
<evidence type="ECO:0000313" key="2">
    <source>
        <dbReference type="Proteomes" id="UP000601435"/>
    </source>
</evidence>
<comment type="caution">
    <text evidence="1">The sequence shown here is derived from an EMBL/GenBank/DDBJ whole genome shotgun (WGS) entry which is preliminary data.</text>
</comment>
<dbReference type="AlphaFoldDB" id="A0A812VZ89"/>
<dbReference type="Proteomes" id="UP000601435">
    <property type="component" value="Unassembled WGS sequence"/>
</dbReference>
<evidence type="ECO:0000313" key="1">
    <source>
        <dbReference type="EMBL" id="CAE7664285.1"/>
    </source>
</evidence>
<keyword evidence="2" id="KW-1185">Reference proteome</keyword>
<gene>
    <name evidence="1" type="ORF">SNEC2469_LOCUS18940</name>
</gene>
<protein>
    <submittedName>
        <fullName evidence="1">Uncharacterized protein</fullName>
    </submittedName>
</protein>
<accession>A0A812VZ89</accession>